<name>A0A4U8TB76_9HELI</name>
<gene>
    <name evidence="2" type="ORF">LS80_007175</name>
    <name evidence="1" type="ORF">NHP164001_14390</name>
</gene>
<dbReference type="EMBL" id="JRPK02000023">
    <property type="protein sequence ID" value="TLD97141.1"/>
    <property type="molecule type" value="Genomic_DNA"/>
</dbReference>
<protein>
    <recommendedName>
        <fullName evidence="5">Transglycosylase SLT domain-containing protein</fullName>
    </recommendedName>
</protein>
<comment type="caution">
    <text evidence="2">The sequence shown here is derived from an EMBL/GenBank/DDBJ whole genome shotgun (WGS) entry which is preliminary data.</text>
</comment>
<dbReference type="Proteomes" id="UP001562457">
    <property type="component" value="Unassembled WGS sequence"/>
</dbReference>
<reference evidence="2 3" key="1">
    <citation type="journal article" date="2014" name="Genome Announc.">
        <title>Draft genome sequences of eight enterohepatic helicobacter species isolated from both laboratory and wild rodents.</title>
        <authorList>
            <person name="Sheh A."/>
            <person name="Shen Z."/>
            <person name="Fox J.G."/>
        </authorList>
    </citation>
    <scope>NUCLEOTIDE SEQUENCE [LARGE SCALE GENOMIC DNA]</scope>
    <source>
        <strain evidence="2 3">ATCC 49310</strain>
    </source>
</reference>
<proteinExistence type="predicted"/>
<keyword evidence="4" id="KW-1185">Reference proteome</keyword>
<dbReference type="Proteomes" id="UP000029861">
    <property type="component" value="Unassembled WGS sequence"/>
</dbReference>
<reference evidence="2" key="2">
    <citation type="submission" date="2018-04" db="EMBL/GenBank/DDBJ databases">
        <authorList>
            <person name="Sheh A."/>
            <person name="Shen Z."/>
            <person name="Mannion A.J."/>
            <person name="Fox J.G."/>
        </authorList>
    </citation>
    <scope>NUCLEOTIDE SEQUENCE</scope>
    <source>
        <strain evidence="2">ATCC 49310</strain>
    </source>
</reference>
<organism evidence="2 3">
    <name type="scientific">Helicobacter trogontum</name>
    <dbReference type="NCBI Taxonomy" id="50960"/>
    <lineage>
        <taxon>Bacteria</taxon>
        <taxon>Pseudomonadati</taxon>
        <taxon>Campylobacterota</taxon>
        <taxon>Epsilonproteobacteria</taxon>
        <taxon>Campylobacterales</taxon>
        <taxon>Helicobacteraceae</taxon>
        <taxon>Helicobacter</taxon>
    </lineage>
</organism>
<evidence type="ECO:0000313" key="2">
    <source>
        <dbReference type="EMBL" id="TLD97141.1"/>
    </source>
</evidence>
<evidence type="ECO:0000313" key="4">
    <source>
        <dbReference type="Proteomes" id="UP001562457"/>
    </source>
</evidence>
<evidence type="ECO:0000313" key="1">
    <source>
        <dbReference type="EMBL" id="GAB0173420.1"/>
    </source>
</evidence>
<dbReference type="AlphaFoldDB" id="A0A4U8TB76"/>
<reference evidence="1 4" key="3">
    <citation type="submission" date="2024-06" db="EMBL/GenBank/DDBJ databases">
        <title>Draft genome sequence of Helicobacter trogontum NHP16-4001.</title>
        <authorList>
            <person name="Rimbara E."/>
            <person name="Suzuki M."/>
        </authorList>
    </citation>
    <scope>NUCLEOTIDE SEQUENCE [LARGE SCALE GENOMIC DNA]</scope>
    <source>
        <strain evidence="1 4">NHP16-4001</strain>
    </source>
</reference>
<accession>A0A4U8TB76</accession>
<evidence type="ECO:0000313" key="3">
    <source>
        <dbReference type="Proteomes" id="UP000029861"/>
    </source>
</evidence>
<sequence length="210" mass="24739">MQRIFITTFWCYVVSMLIYQNLAAKSKISIKIEGTCITLQDFTQEQKDILMYAYYYGRDHGFGYLMAAIAWRESCAGEYLINFSDPSAGIYHAHIPNVIRKYTKYADSSFLRNVVGQMLISDPLLASSIALDNLRYWHKVHKGDLQKIIKSYNKGFAWRNKESANKQAQAYYIDIMKKIKELETFIPQYIHIYKLQTPYRDFKIKFDEKK</sequence>
<evidence type="ECO:0008006" key="5">
    <source>
        <dbReference type="Google" id="ProtNLM"/>
    </source>
</evidence>
<dbReference type="EMBL" id="BAAFHN010000037">
    <property type="protein sequence ID" value="GAB0173420.1"/>
    <property type="molecule type" value="Genomic_DNA"/>
</dbReference>
<dbReference type="RefSeq" id="WP_104718902.1">
    <property type="nucleotide sequence ID" value="NZ_BAAFHN010000037.1"/>
</dbReference>